<reference evidence="1" key="1">
    <citation type="journal article" date="2006" name="Nature">
        <title>Deciphering the evolution and metabolism of an anammox bacterium from a community genome.</title>
        <authorList>
            <person name="Strous M."/>
            <person name="Pelletier E."/>
            <person name="Mangenot S."/>
            <person name="Rattei T."/>
            <person name="Lehner A."/>
            <person name="Taylor M.W."/>
            <person name="Horn M."/>
            <person name="Daims H."/>
            <person name="Bartol-Mavel D."/>
            <person name="Wincker P."/>
            <person name="Barbe V."/>
            <person name="Fonknechten N."/>
            <person name="Vallenet D."/>
            <person name="Segurens B."/>
            <person name="Schenowitz-Truong C."/>
            <person name="Medigue C."/>
            <person name="Collingro A."/>
            <person name="Snel B."/>
            <person name="Dutilh B.E."/>
            <person name="OpDenCamp H.J.M."/>
            <person name="vanDerDrift C."/>
            <person name="Cirpus I."/>
            <person name="vanDePas-Schoonen K.T."/>
            <person name="Harhangi H.R."/>
            <person name="vanNiftrik L."/>
            <person name="Schmid M."/>
            <person name="Keltjens J."/>
            <person name="vanDeVossenberg J."/>
            <person name="Kartal B."/>
            <person name="Meier H."/>
            <person name="Frishman D."/>
            <person name="Huynen M.A."/>
            <person name="Mewes H."/>
            <person name="Weissenbach J."/>
            <person name="Jetten M.S.M."/>
            <person name="Wagner M."/>
            <person name="LePaslier D."/>
        </authorList>
    </citation>
    <scope>NUCLEOTIDE SEQUENCE</scope>
</reference>
<dbReference type="AlphaFoldDB" id="Q1PUM7"/>
<dbReference type="EMBL" id="CT573074">
    <property type="protein sequence ID" value="CAJ70931.1"/>
    <property type="molecule type" value="Genomic_DNA"/>
</dbReference>
<sequence>MMIMDDKIINEAIQFLIDGGEQEAADILKMCTVENCEVVDSWMNGSNQLDGLSIELRGPRTAYEILSRHDHPLGEEILYAFSAILPGSTYIKNLRIRAVTLPEETRMQINNTIPMPELKELIQKIESQKGLMIAVATGGPKIKDVNAQYNHRRFEILQKLQDMGIDAPNPYHDLWGWYGKWSDGSLPSWQARRNYIGTLYQPLLDALTMKSKTTSTVQPQEPTGWARVDRNVDKINNALAYAENEEDFQTVGFLCREAIISLAQAVYDSTKHSSVDSISPSNTDAARMLESYIAAELAGNSNETHRKFAKTTVQLAVGLQHKRTASFREAALCAEATRAIINTIAIMSGQRDPEK</sequence>
<organism evidence="1">
    <name type="scientific">Kuenenia stuttgartiensis</name>
    <dbReference type="NCBI Taxonomy" id="174633"/>
    <lineage>
        <taxon>Bacteria</taxon>
        <taxon>Pseudomonadati</taxon>
        <taxon>Planctomycetota</taxon>
        <taxon>Candidatus Brocadiia</taxon>
        <taxon>Candidatus Brocadiales</taxon>
        <taxon>Candidatus Brocadiaceae</taxon>
        <taxon>Candidatus Kuenenia</taxon>
    </lineage>
</organism>
<accession>Q1PUM7</accession>
<name>Q1PUM7_KUEST</name>
<reference evidence="1" key="2">
    <citation type="submission" date="2006-01" db="EMBL/GenBank/DDBJ databases">
        <authorList>
            <person name="Genoscope"/>
        </authorList>
    </citation>
    <scope>NUCLEOTIDE SEQUENCE</scope>
</reference>
<gene>
    <name evidence="1" type="ORF">kustb0186</name>
</gene>
<proteinExistence type="predicted"/>
<evidence type="ECO:0000313" key="1">
    <source>
        <dbReference type="EMBL" id="CAJ70931.1"/>
    </source>
</evidence>
<protein>
    <submittedName>
        <fullName evidence="1">Uncharacterized protein</fullName>
    </submittedName>
</protein>